<proteinExistence type="predicted"/>
<keyword evidence="2" id="KW-1185">Reference proteome</keyword>
<dbReference type="EMBL" id="JABACJ020000025">
    <property type="protein sequence ID" value="MBU3877950.1"/>
    <property type="molecule type" value="Genomic_DNA"/>
</dbReference>
<sequence>MSKEEGLLEVLTHQVGANYISDLRKNSFHESLISVIENLESSAYSVKEWCDVLDYLSGKKLEIGSPQEGKKALIQALEEA</sequence>
<organism evidence="1 2">
    <name type="scientific">Faecalicatena faecalis</name>
    <dbReference type="NCBI Taxonomy" id="2726362"/>
    <lineage>
        <taxon>Bacteria</taxon>
        <taxon>Bacillati</taxon>
        <taxon>Bacillota</taxon>
        <taxon>Clostridia</taxon>
        <taxon>Lachnospirales</taxon>
        <taxon>Lachnospiraceae</taxon>
        <taxon>Faecalicatena</taxon>
    </lineage>
</organism>
<dbReference type="Proteomes" id="UP000723714">
    <property type="component" value="Unassembled WGS sequence"/>
</dbReference>
<gene>
    <name evidence="1" type="ORF">HGO97_019285</name>
</gene>
<reference evidence="1 2" key="1">
    <citation type="submission" date="2021-06" db="EMBL/GenBank/DDBJ databases">
        <title>Faecalicatena sp. nov. isolated from porcine feces.</title>
        <authorList>
            <person name="Oh B.S."/>
            <person name="Lee J.H."/>
        </authorList>
    </citation>
    <scope>NUCLEOTIDE SEQUENCE [LARGE SCALE GENOMIC DNA]</scope>
    <source>
        <strain evidence="1 2">AGMB00832</strain>
    </source>
</reference>
<evidence type="ECO:0000313" key="1">
    <source>
        <dbReference type="EMBL" id="MBU3877950.1"/>
    </source>
</evidence>
<accession>A0ABS6D8L7</accession>
<evidence type="ECO:0000313" key="2">
    <source>
        <dbReference type="Proteomes" id="UP000723714"/>
    </source>
</evidence>
<protein>
    <submittedName>
        <fullName evidence="1">Uncharacterized protein</fullName>
    </submittedName>
</protein>
<comment type="caution">
    <text evidence="1">The sequence shown here is derived from an EMBL/GenBank/DDBJ whole genome shotgun (WGS) entry which is preliminary data.</text>
</comment>
<dbReference type="RefSeq" id="WP_216244512.1">
    <property type="nucleotide sequence ID" value="NZ_JABACJ020000025.1"/>
</dbReference>
<name>A0ABS6D8L7_9FIRM</name>